<evidence type="ECO:0000256" key="2">
    <source>
        <dbReference type="SAM" id="SignalP"/>
    </source>
</evidence>
<dbReference type="HOGENOM" id="CLU_123431_0_0_1"/>
<feature type="region of interest" description="Disordered" evidence="1">
    <location>
        <begin position="59"/>
        <end position="87"/>
    </location>
</feature>
<protein>
    <submittedName>
        <fullName evidence="3">Uncharacterized protein</fullName>
    </submittedName>
</protein>
<reference evidence="3 4" key="1">
    <citation type="journal article" date="2012" name="PLoS Pathog.">
        <title>Diverse lifestyles and strategies of plant pathogenesis encoded in the genomes of eighteen Dothideomycetes fungi.</title>
        <authorList>
            <person name="Ohm R.A."/>
            <person name="Feau N."/>
            <person name="Henrissat B."/>
            <person name="Schoch C.L."/>
            <person name="Horwitz B.A."/>
            <person name="Barry K.W."/>
            <person name="Condon B.J."/>
            <person name="Copeland A.C."/>
            <person name="Dhillon B."/>
            <person name="Glaser F."/>
            <person name="Hesse C.N."/>
            <person name="Kosti I."/>
            <person name="LaButti K."/>
            <person name="Lindquist E.A."/>
            <person name="Lucas S."/>
            <person name="Salamov A.A."/>
            <person name="Bradshaw R.E."/>
            <person name="Ciuffetti L."/>
            <person name="Hamelin R.C."/>
            <person name="Kema G.H.J."/>
            <person name="Lawrence C."/>
            <person name="Scott J.A."/>
            <person name="Spatafora J.W."/>
            <person name="Turgeon B.G."/>
            <person name="de Wit P.J.G.M."/>
            <person name="Zhong S."/>
            <person name="Goodwin S.B."/>
            <person name="Grigoriev I.V."/>
        </authorList>
    </citation>
    <scope>NUCLEOTIDE SEQUENCE [LARGE SCALE GENOMIC DNA]</scope>
    <source>
        <strain evidence="4">C5 / ATCC 48332 / race O</strain>
    </source>
</reference>
<feature type="compositionally biased region" description="Low complexity" evidence="1">
    <location>
        <begin position="62"/>
        <end position="75"/>
    </location>
</feature>
<accession>M2UEA8</accession>
<reference evidence="4" key="2">
    <citation type="journal article" date="2013" name="PLoS Genet.">
        <title>Comparative genome structure, secondary metabolite, and effector coding capacity across Cochliobolus pathogens.</title>
        <authorList>
            <person name="Condon B.J."/>
            <person name="Leng Y."/>
            <person name="Wu D."/>
            <person name="Bushley K.E."/>
            <person name="Ohm R.A."/>
            <person name="Otillar R."/>
            <person name="Martin J."/>
            <person name="Schackwitz W."/>
            <person name="Grimwood J."/>
            <person name="MohdZainudin N."/>
            <person name="Xue C."/>
            <person name="Wang R."/>
            <person name="Manning V.A."/>
            <person name="Dhillon B."/>
            <person name="Tu Z.J."/>
            <person name="Steffenson B.J."/>
            <person name="Salamov A."/>
            <person name="Sun H."/>
            <person name="Lowry S."/>
            <person name="LaButti K."/>
            <person name="Han J."/>
            <person name="Copeland A."/>
            <person name="Lindquist E."/>
            <person name="Barry K."/>
            <person name="Schmutz J."/>
            <person name="Baker S.E."/>
            <person name="Ciuffetti L.M."/>
            <person name="Grigoriev I.V."/>
            <person name="Zhong S."/>
            <person name="Turgeon B.G."/>
        </authorList>
    </citation>
    <scope>NUCLEOTIDE SEQUENCE [LARGE SCALE GENOMIC DNA]</scope>
    <source>
        <strain evidence="4">C5 / ATCC 48332 / race O</strain>
    </source>
</reference>
<dbReference type="AlphaFoldDB" id="M2UEA8"/>
<proteinExistence type="predicted"/>
<feature type="signal peptide" evidence="2">
    <location>
        <begin position="1"/>
        <end position="26"/>
    </location>
</feature>
<evidence type="ECO:0000313" key="3">
    <source>
        <dbReference type="EMBL" id="EMD92026.1"/>
    </source>
</evidence>
<keyword evidence="4" id="KW-1185">Reference proteome</keyword>
<evidence type="ECO:0000313" key="4">
    <source>
        <dbReference type="Proteomes" id="UP000016936"/>
    </source>
</evidence>
<dbReference type="Proteomes" id="UP000016936">
    <property type="component" value="Unassembled WGS sequence"/>
</dbReference>
<dbReference type="STRING" id="701091.M2UEA8"/>
<dbReference type="eggNOG" id="ENOG502SQDE">
    <property type="taxonomic scope" value="Eukaryota"/>
</dbReference>
<dbReference type="OMA" id="MDNRAIR"/>
<evidence type="ECO:0000256" key="1">
    <source>
        <dbReference type="SAM" id="MobiDB-lite"/>
    </source>
</evidence>
<dbReference type="OrthoDB" id="4188844at2759"/>
<gene>
    <name evidence="3" type="ORF">COCHEDRAFT_1203131</name>
</gene>
<name>M2UEA8_COCH5</name>
<keyword evidence="2" id="KW-0732">Signal</keyword>
<dbReference type="EMBL" id="KB445575">
    <property type="protein sequence ID" value="EMD92026.1"/>
    <property type="molecule type" value="Genomic_DNA"/>
</dbReference>
<feature type="chain" id="PRO_5004026684" evidence="2">
    <location>
        <begin position="27"/>
        <end position="189"/>
    </location>
</feature>
<sequence length="189" mass="21751">MLVRVLLRQRPMLLLLLLLLVEPSYSRQHRLSYVVQKCAKMDNRAIRLNPNTRRNLFAAHTTQQQPPTSRRQNQNAPSVRPDSREIQQDIFTQPVEDEMVERDAQGDYIIHAPTPVYKNMGTASIGPEGDEEGENENELIEMYGKPNVHWAAAGIEDEIRIALKSSLRKKVASLEDDRWMFQAESESKK</sequence>
<organism evidence="3 4">
    <name type="scientific">Cochliobolus heterostrophus (strain C5 / ATCC 48332 / race O)</name>
    <name type="common">Southern corn leaf blight fungus</name>
    <name type="synonym">Bipolaris maydis</name>
    <dbReference type="NCBI Taxonomy" id="701091"/>
    <lineage>
        <taxon>Eukaryota</taxon>
        <taxon>Fungi</taxon>
        <taxon>Dikarya</taxon>
        <taxon>Ascomycota</taxon>
        <taxon>Pezizomycotina</taxon>
        <taxon>Dothideomycetes</taxon>
        <taxon>Pleosporomycetidae</taxon>
        <taxon>Pleosporales</taxon>
        <taxon>Pleosporineae</taxon>
        <taxon>Pleosporaceae</taxon>
        <taxon>Bipolaris</taxon>
    </lineage>
</organism>